<feature type="region of interest" description="Disordered" evidence="1">
    <location>
        <begin position="1"/>
        <end position="24"/>
    </location>
</feature>
<dbReference type="InParanoid" id="M3YL52"/>
<dbReference type="EMBL" id="AEYP01025110">
    <property type="status" value="NOT_ANNOTATED_CDS"/>
    <property type="molecule type" value="Genomic_DNA"/>
</dbReference>
<evidence type="ECO:0000313" key="2">
    <source>
        <dbReference type="Ensembl" id="ENSMPUP00000012059.1"/>
    </source>
</evidence>
<dbReference type="AlphaFoldDB" id="M3YL52"/>
<dbReference type="Ensembl" id="ENSMPUT00000012258.1">
    <property type="protein sequence ID" value="ENSMPUP00000012059.1"/>
    <property type="gene ID" value="ENSMPUG00000012155.1"/>
</dbReference>
<feature type="region of interest" description="Disordered" evidence="1">
    <location>
        <begin position="98"/>
        <end position="164"/>
    </location>
</feature>
<accession>M3YL52</accession>
<name>M3YL52_MUSPF</name>
<evidence type="ECO:0000256" key="1">
    <source>
        <dbReference type="SAM" id="MobiDB-lite"/>
    </source>
</evidence>
<feature type="compositionally biased region" description="Low complexity" evidence="1">
    <location>
        <begin position="99"/>
        <end position="115"/>
    </location>
</feature>
<organism evidence="2">
    <name type="scientific">Mustela putorius furo</name>
    <name type="common">European domestic ferret</name>
    <name type="synonym">Mustela furo</name>
    <dbReference type="NCBI Taxonomy" id="9669"/>
    <lineage>
        <taxon>Eukaryota</taxon>
        <taxon>Metazoa</taxon>
        <taxon>Chordata</taxon>
        <taxon>Craniata</taxon>
        <taxon>Vertebrata</taxon>
        <taxon>Euteleostomi</taxon>
        <taxon>Mammalia</taxon>
        <taxon>Eutheria</taxon>
        <taxon>Laurasiatheria</taxon>
        <taxon>Carnivora</taxon>
        <taxon>Caniformia</taxon>
        <taxon>Musteloidea</taxon>
        <taxon>Mustelidae</taxon>
        <taxon>Mustelinae</taxon>
        <taxon>Mustela</taxon>
    </lineage>
</organism>
<proteinExistence type="predicted"/>
<protein>
    <submittedName>
        <fullName evidence="2">Uncharacterized protein</fullName>
    </submittedName>
</protein>
<sequence length="263" mass="28173">MSSHKSRCFKTASRSSAASPSRRGQDLVITADTRVPNFHRSCLEILSSTLVWDWQAELTASTAHFWKHRDTRSSRSVASQWGLQKAEICTSGFSCNHTGASGPPSSRGGRPPAAGTRTLFSARRPRPARPAPPPRGSRRHTAGLGPTQRDTQRDSGPQKPLVPRADQLGQENQCRPPGFCFPQASFSSYASACPVKKRTPTSLGPQALTKGKPLLFPCLSPGLARLQSPTGHVELLRVGARLPIPVGFPAGTNAPPSSRGCPL</sequence>
<feature type="compositionally biased region" description="Low complexity" evidence="1">
    <location>
        <begin position="12"/>
        <end position="22"/>
    </location>
</feature>
<dbReference type="EMBL" id="AEYP01025111">
    <property type="status" value="NOT_ANNOTATED_CDS"/>
    <property type="molecule type" value="Genomic_DNA"/>
</dbReference>
<reference evidence="2" key="1">
    <citation type="submission" date="2024-06" db="UniProtKB">
        <authorList>
            <consortium name="Ensembl"/>
        </authorList>
    </citation>
    <scope>IDENTIFICATION</scope>
</reference>
<dbReference type="HOGENOM" id="CLU_1057543_0_0_1"/>